<dbReference type="Gene3D" id="1.10.260.40">
    <property type="entry name" value="lambda repressor-like DNA-binding domains"/>
    <property type="match status" value="1"/>
</dbReference>
<evidence type="ECO:0000313" key="2">
    <source>
        <dbReference type="Proteomes" id="UP000789901"/>
    </source>
</evidence>
<name>A0ABM8VWW0_GIGMA</name>
<sequence>MTKKEFAFPPQEEIEKVIKRFSDPNYRRVNQGLKLNATTEEKIKYELCQNISRNTLENDLAEKELGQKLGIDQIKVEYILFCHINKLTLKELTTYVDELNIPWEIKINHHKKKKVRENLDQYLLDPGVIKDFVQQLERKPLRSEGINKD</sequence>
<organism evidence="1 2">
    <name type="scientific">Gigaspora margarita</name>
    <dbReference type="NCBI Taxonomy" id="4874"/>
    <lineage>
        <taxon>Eukaryota</taxon>
        <taxon>Fungi</taxon>
        <taxon>Fungi incertae sedis</taxon>
        <taxon>Mucoromycota</taxon>
        <taxon>Glomeromycotina</taxon>
        <taxon>Glomeromycetes</taxon>
        <taxon>Diversisporales</taxon>
        <taxon>Gigasporaceae</taxon>
        <taxon>Gigaspora</taxon>
    </lineage>
</organism>
<dbReference type="Proteomes" id="UP000789901">
    <property type="component" value="Unassembled WGS sequence"/>
</dbReference>
<dbReference type="InterPro" id="IPR010982">
    <property type="entry name" value="Lambda_DNA-bd_dom_sf"/>
</dbReference>
<accession>A0ABM8VWW0</accession>
<gene>
    <name evidence="1" type="ORF">GMARGA_LOCUS572</name>
</gene>
<evidence type="ECO:0000313" key="1">
    <source>
        <dbReference type="EMBL" id="CAG8466657.1"/>
    </source>
</evidence>
<reference evidence="1 2" key="1">
    <citation type="submission" date="2021-06" db="EMBL/GenBank/DDBJ databases">
        <authorList>
            <person name="Kallberg Y."/>
            <person name="Tangrot J."/>
            <person name="Rosling A."/>
        </authorList>
    </citation>
    <scope>NUCLEOTIDE SEQUENCE [LARGE SCALE GENOMIC DNA]</scope>
    <source>
        <strain evidence="1 2">120-4 pot B 10/14</strain>
    </source>
</reference>
<protein>
    <submittedName>
        <fullName evidence="1">46060_t:CDS:1</fullName>
    </submittedName>
</protein>
<dbReference type="EMBL" id="CAJVQB010000100">
    <property type="protein sequence ID" value="CAG8466657.1"/>
    <property type="molecule type" value="Genomic_DNA"/>
</dbReference>
<comment type="caution">
    <text evidence="1">The sequence shown here is derived from an EMBL/GenBank/DDBJ whole genome shotgun (WGS) entry which is preliminary data.</text>
</comment>
<proteinExistence type="predicted"/>
<keyword evidence="2" id="KW-1185">Reference proteome</keyword>